<feature type="compositionally biased region" description="Low complexity" evidence="1">
    <location>
        <begin position="1277"/>
        <end position="1296"/>
    </location>
</feature>
<feature type="region of interest" description="Disordered" evidence="1">
    <location>
        <begin position="1005"/>
        <end position="1323"/>
    </location>
</feature>
<feature type="compositionally biased region" description="Basic and acidic residues" evidence="1">
    <location>
        <begin position="513"/>
        <end position="527"/>
    </location>
</feature>
<dbReference type="InterPro" id="IPR009818">
    <property type="entry name" value="PAM2_motif"/>
</dbReference>
<accession>A0AAW1V3T9</accession>
<dbReference type="Proteomes" id="UP001431783">
    <property type="component" value="Unassembled WGS sequence"/>
</dbReference>
<evidence type="ECO:0000256" key="1">
    <source>
        <dbReference type="SAM" id="MobiDB-lite"/>
    </source>
</evidence>
<feature type="compositionally biased region" description="Acidic residues" evidence="1">
    <location>
        <begin position="178"/>
        <end position="187"/>
    </location>
</feature>
<sequence length="1382" mass="148615">MSQLNPNAAEFVPISPTRAVASPIGRVLCDEVLSESPKRAPPHEVDLNVPNPVDFDNDISQKPHEIDEGISNGHDLENDDELSARGLSKNRLDEFHFGPNAAPFTPVKLLDQSEASSTRAVYGDESVMTLGTSFNDSQDDLDRADLTAKDDPMTASFHQERDDVSNPFDPNKVHMLPDDDEEEVEDDLVHECNLSNSLMNDTISDLVEHFPLGKSDKENNPPVGFLVTDLDNDDHRSSSGNRVVSPLKSDRTESPLGDSRTESPSEHDRISIPFEEERSVSPIQDNKVSSPVEHGNLSPSSLGEDDSELCHLVAKSETPVLTGEKDDCFEKDEGIILEDTLEIHSPVQHEEVSSALQEADTICLKEDNQSIAEEKEITSTLEGDKEKCNIEEKEISSPLIEERERFMLEENFEVKKEKLIVEEKEVSSPLEDEDVLSQLESRDVKSPYEESGGVSPFGEERDVVSSSLGERDVISSSLEEKDVVSALEEKTENYPAYRDVVSPIKEINLTSPEEERALTSPVEEKDPISPMKESGLTSLVEERDLTSPLEDRGLTSAVEDGGLNAPVEERGLTSPTEDLTSPVEDTGSIPQVKEEGLTSPVEESYLNSPVQEMNLTSPVENLVTTSETQNEEMGISIEQIRESFSMQKSEEEKFTLLQTEEQKSELISAEQVYECSSESNKDGVLSEESKAEMEQKSENIPVEQKSEPVEDLKLSFQVDNEFSSSLEHRNKHLDLDDCLVKGEDGECLLQVDEIGRSGLANFGEVEGERLILSPLAPLHPPIPSDSEKLVKDIEKEEVVKVEILDVLNTGASSDDQSNVSAEQIMACIKAEADSSHDVVATKAPIDLPLSPVHSDKDDLLHSHPTPEYDQLLAQSYELSNTRSVVESSSVVETSSVIETSGLAQASSVLESSVDLESVATTEVNSFLGRSPLPEIQSPLSSNASYVIGEATGHSTADAPSLEPTKDCLSPPRTTIQEFTNLTSTPSNGRPSSLSPLASQVLLDVTAKSPSKLTPKDAEKKTTKSSKTTPSTATARKSLTAKSSLSATSKTSPSPRPAAPSKTSKPATTKTDSALASKAPPKPIAAPKTTTARVPLASRPVTKPAISNGLPKTVPKTNTVAPTKKSVEGTARSTTSAVGHKSTTTGPSKGPATSSKSSTTTGTASSARSSTATAAPPKPKTNSTRPAVPKPGTTTKTTSAVKPNASSTTSKVPTVSKSSTTSLTNRVPISARSQPAKSAHASTDKQIKETANKLTASKNTATARTTTTTKKIEEKSSTTKTTTKRTTATDSAAAAPAYRPPIRRPTAPSDTKTTATKVGKPKQNGVAAVVTEQIIVNKTNQQQRDSVELNGLANGDSLFVKDNSPVDNKLIVESKATTETAAN</sequence>
<protein>
    <recommendedName>
        <fullName evidence="4">Ataxin-2 C-terminal domain-containing protein</fullName>
    </recommendedName>
</protein>
<feature type="compositionally biased region" description="Polar residues" evidence="1">
    <location>
        <begin position="1191"/>
        <end position="1204"/>
    </location>
</feature>
<feature type="compositionally biased region" description="Basic and acidic residues" evidence="1">
    <location>
        <begin position="154"/>
        <end position="164"/>
    </location>
</feature>
<feature type="compositionally biased region" description="Polar residues" evidence="1">
    <location>
        <begin position="1222"/>
        <end position="1235"/>
    </location>
</feature>
<feature type="compositionally biased region" description="Basic and acidic residues" evidence="1">
    <location>
        <begin position="458"/>
        <end position="470"/>
    </location>
</feature>
<feature type="compositionally biased region" description="Basic and acidic residues" evidence="1">
    <location>
        <begin position="248"/>
        <end position="279"/>
    </location>
</feature>
<evidence type="ECO:0000313" key="3">
    <source>
        <dbReference type="Proteomes" id="UP001431783"/>
    </source>
</evidence>
<evidence type="ECO:0008006" key="4">
    <source>
        <dbReference type="Google" id="ProtNLM"/>
    </source>
</evidence>
<feature type="compositionally biased region" description="Low complexity" evidence="1">
    <location>
        <begin position="1145"/>
        <end position="1183"/>
    </location>
</feature>
<feature type="region of interest" description="Disordered" evidence="1">
    <location>
        <begin position="953"/>
        <end position="972"/>
    </location>
</feature>
<feature type="region of interest" description="Disordered" evidence="1">
    <location>
        <begin position="670"/>
        <end position="708"/>
    </location>
</feature>
<feature type="compositionally biased region" description="Low complexity" evidence="1">
    <location>
        <begin position="1254"/>
        <end position="1268"/>
    </location>
</feature>
<keyword evidence="3" id="KW-1185">Reference proteome</keyword>
<dbReference type="Pfam" id="PF07145">
    <property type="entry name" value="PAM2"/>
    <property type="match status" value="1"/>
</dbReference>
<feature type="compositionally biased region" description="Low complexity" evidence="1">
    <location>
        <begin position="1024"/>
        <end position="1070"/>
    </location>
</feature>
<proteinExistence type="predicted"/>
<feature type="compositionally biased region" description="Basic and acidic residues" evidence="1">
    <location>
        <begin position="36"/>
        <end position="46"/>
    </location>
</feature>
<feature type="region of interest" description="Disordered" evidence="1">
    <location>
        <begin position="423"/>
        <end position="470"/>
    </location>
</feature>
<reference evidence="2 3" key="1">
    <citation type="submission" date="2023-03" db="EMBL/GenBank/DDBJ databases">
        <title>Genome insight into feeding habits of ladybird beetles.</title>
        <authorList>
            <person name="Li H.-S."/>
            <person name="Huang Y.-H."/>
            <person name="Pang H."/>
        </authorList>
    </citation>
    <scope>NUCLEOTIDE SEQUENCE [LARGE SCALE GENOMIC DNA]</scope>
    <source>
        <strain evidence="2">SYSU_2023b</strain>
        <tissue evidence="2">Whole body</tissue>
    </source>
</reference>
<feature type="region of interest" description="Disordered" evidence="1">
    <location>
        <begin position="154"/>
        <end position="187"/>
    </location>
</feature>
<feature type="compositionally biased region" description="Low complexity" evidence="1">
    <location>
        <begin position="1205"/>
        <end position="1221"/>
    </location>
</feature>
<comment type="caution">
    <text evidence="2">The sequence shown here is derived from an EMBL/GenBank/DDBJ whole genome shotgun (WGS) entry which is preliminary data.</text>
</comment>
<organism evidence="2 3">
    <name type="scientific">Henosepilachna vigintioctopunctata</name>
    <dbReference type="NCBI Taxonomy" id="420089"/>
    <lineage>
        <taxon>Eukaryota</taxon>
        <taxon>Metazoa</taxon>
        <taxon>Ecdysozoa</taxon>
        <taxon>Arthropoda</taxon>
        <taxon>Hexapoda</taxon>
        <taxon>Insecta</taxon>
        <taxon>Pterygota</taxon>
        <taxon>Neoptera</taxon>
        <taxon>Endopterygota</taxon>
        <taxon>Coleoptera</taxon>
        <taxon>Polyphaga</taxon>
        <taxon>Cucujiformia</taxon>
        <taxon>Coccinelloidea</taxon>
        <taxon>Coccinellidae</taxon>
        <taxon>Epilachninae</taxon>
        <taxon>Epilachnini</taxon>
        <taxon>Henosepilachna</taxon>
    </lineage>
</organism>
<feature type="compositionally biased region" description="Basic and acidic residues" evidence="1">
    <location>
        <begin position="540"/>
        <end position="553"/>
    </location>
</feature>
<feature type="compositionally biased region" description="Basic and acidic residues" evidence="1">
    <location>
        <begin position="687"/>
        <end position="697"/>
    </location>
</feature>
<dbReference type="EMBL" id="JARQZJ010000123">
    <property type="protein sequence ID" value="KAK9889748.1"/>
    <property type="molecule type" value="Genomic_DNA"/>
</dbReference>
<evidence type="ECO:0000313" key="2">
    <source>
        <dbReference type="EMBL" id="KAK9889748.1"/>
    </source>
</evidence>
<name>A0AAW1V3T9_9CUCU</name>
<gene>
    <name evidence="2" type="ORF">WA026_007130</name>
</gene>
<feature type="compositionally biased region" description="Polar residues" evidence="1">
    <location>
        <begin position="1130"/>
        <end position="1144"/>
    </location>
</feature>
<feature type="region of interest" description="Disordered" evidence="1">
    <location>
        <begin position="508"/>
        <end position="600"/>
    </location>
</feature>
<feature type="region of interest" description="Disordered" evidence="1">
    <location>
        <begin position="211"/>
        <end position="305"/>
    </location>
</feature>
<feature type="region of interest" description="Disordered" evidence="1">
    <location>
        <begin position="35"/>
        <end position="87"/>
    </location>
</feature>
<feature type="compositionally biased region" description="Basic and acidic residues" evidence="1">
    <location>
        <begin position="1241"/>
        <end position="1250"/>
    </location>
</feature>